<dbReference type="EMBL" id="AP023421">
    <property type="protein sequence ID" value="BCK86055.1"/>
    <property type="molecule type" value="Genomic_DNA"/>
</dbReference>
<reference evidence="1" key="1">
    <citation type="submission" date="2020-09" db="EMBL/GenBank/DDBJ databases">
        <title>New species isolated from human feces.</title>
        <authorList>
            <person name="Kitahara M."/>
            <person name="Shigeno Y."/>
            <person name="Shime M."/>
            <person name="Matsumoto Y."/>
            <person name="Nakamura S."/>
            <person name="Motooka D."/>
            <person name="Fukuoka S."/>
            <person name="Nishikawa H."/>
            <person name="Benno Y."/>
        </authorList>
    </citation>
    <scope>NUCLEOTIDE SEQUENCE</scope>
    <source>
        <strain evidence="1">MM59</strain>
        <plasmid evidence="1">pMM59_01</plasmid>
    </source>
</reference>
<dbReference type="KEGG" id="pfaa:MM59RIKEN_33740"/>
<gene>
    <name evidence="1" type="ORF">MM59RIKEN_33740</name>
</gene>
<dbReference type="CDD" id="cd07812">
    <property type="entry name" value="SRPBCC"/>
    <property type="match status" value="1"/>
</dbReference>
<proteinExistence type="predicted"/>
<geneLocation type="plasmid" evidence="1 2">
    <name>pMM59_01</name>
</geneLocation>
<dbReference type="InterPro" id="IPR023393">
    <property type="entry name" value="START-like_dom_sf"/>
</dbReference>
<dbReference type="AlphaFoldDB" id="A0A830U8Q8"/>
<accession>A0A830U8Q8</accession>
<evidence type="ECO:0000313" key="1">
    <source>
        <dbReference type="EMBL" id="BCK86055.1"/>
    </source>
</evidence>
<keyword evidence="1" id="KW-0614">Plasmid</keyword>
<dbReference type="SUPFAM" id="SSF55961">
    <property type="entry name" value="Bet v1-like"/>
    <property type="match status" value="1"/>
</dbReference>
<dbReference type="Pfam" id="PF10604">
    <property type="entry name" value="Polyketide_cyc2"/>
    <property type="match status" value="1"/>
</dbReference>
<organism evidence="1 2">
    <name type="scientific">Pusillibacter faecalis</name>
    <dbReference type="NCBI Taxonomy" id="2714358"/>
    <lineage>
        <taxon>Bacteria</taxon>
        <taxon>Bacillati</taxon>
        <taxon>Bacillota</taxon>
        <taxon>Clostridia</taxon>
        <taxon>Eubacteriales</taxon>
        <taxon>Oscillospiraceae</taxon>
        <taxon>Pusillibacter</taxon>
    </lineage>
</organism>
<keyword evidence="2" id="KW-1185">Reference proteome</keyword>
<protein>
    <recommendedName>
        <fullName evidence="3">Polyketide cyclase</fullName>
    </recommendedName>
</protein>
<evidence type="ECO:0000313" key="2">
    <source>
        <dbReference type="Proteomes" id="UP000679848"/>
    </source>
</evidence>
<dbReference type="Gene3D" id="3.30.530.20">
    <property type="match status" value="1"/>
</dbReference>
<sequence length="136" mass="16348">MAEIICTMEERFPAPVETVWNLVTDLDHWQWRSDLKGLTITGPDTFTEHGRDGFSTRFTITCRKANALWEFTLENENLTGTWRGEFRAVEDGTRVTFTERIQPRKWWMRLFARRYLQSQQRRYFEDLQRTLVNRAP</sequence>
<name>A0A830U8Q8_9FIRM</name>
<dbReference type="RefSeq" id="WP_228300604.1">
    <property type="nucleotide sequence ID" value="NZ_AP023421.1"/>
</dbReference>
<dbReference type="InterPro" id="IPR019587">
    <property type="entry name" value="Polyketide_cyclase/dehydratase"/>
</dbReference>
<evidence type="ECO:0008006" key="3">
    <source>
        <dbReference type="Google" id="ProtNLM"/>
    </source>
</evidence>
<dbReference type="Proteomes" id="UP000679848">
    <property type="component" value="Plasmid pMM59_01"/>
</dbReference>